<dbReference type="Proteomes" id="UP000095283">
    <property type="component" value="Unplaced"/>
</dbReference>
<keyword evidence="1" id="KW-1185">Reference proteome</keyword>
<dbReference type="WBParaSite" id="Hba_12145">
    <property type="protein sequence ID" value="Hba_12145"/>
    <property type="gene ID" value="Hba_12145"/>
</dbReference>
<organism evidence="1 2">
    <name type="scientific">Heterorhabditis bacteriophora</name>
    <name type="common">Entomopathogenic nematode worm</name>
    <dbReference type="NCBI Taxonomy" id="37862"/>
    <lineage>
        <taxon>Eukaryota</taxon>
        <taxon>Metazoa</taxon>
        <taxon>Ecdysozoa</taxon>
        <taxon>Nematoda</taxon>
        <taxon>Chromadorea</taxon>
        <taxon>Rhabditida</taxon>
        <taxon>Rhabditina</taxon>
        <taxon>Rhabditomorpha</taxon>
        <taxon>Strongyloidea</taxon>
        <taxon>Heterorhabditidae</taxon>
        <taxon>Heterorhabditis</taxon>
    </lineage>
</organism>
<name>A0A1I7X431_HETBA</name>
<accession>A0A1I7X431</accession>
<sequence length="32" mass="4002">MDYKYYNHQVLCHVNLLLSLNYNINSYIYIYI</sequence>
<proteinExistence type="predicted"/>
<protein>
    <submittedName>
        <fullName evidence="2">Uncharacterized protein</fullName>
    </submittedName>
</protein>
<evidence type="ECO:0000313" key="1">
    <source>
        <dbReference type="Proteomes" id="UP000095283"/>
    </source>
</evidence>
<evidence type="ECO:0000313" key="2">
    <source>
        <dbReference type="WBParaSite" id="Hba_12145"/>
    </source>
</evidence>
<dbReference type="AlphaFoldDB" id="A0A1I7X431"/>
<reference evidence="2" key="1">
    <citation type="submission" date="2016-11" db="UniProtKB">
        <authorList>
            <consortium name="WormBaseParasite"/>
        </authorList>
    </citation>
    <scope>IDENTIFICATION</scope>
</reference>